<name>A0ABU4G8C8_9BACL</name>
<feature type="transmembrane region" description="Helical" evidence="1">
    <location>
        <begin position="48"/>
        <end position="67"/>
    </location>
</feature>
<keyword evidence="1" id="KW-0472">Membrane</keyword>
<gene>
    <name evidence="2" type="ORF">QT711_08225</name>
</gene>
<reference evidence="2 3" key="1">
    <citation type="submission" date="2023-06" db="EMBL/GenBank/DDBJ databases">
        <title>Sporosarcina sp. nov., isolated from Korean traditional fermented seafood 'Jeotgal'.</title>
        <authorList>
            <person name="Yang A.I."/>
            <person name="Shin N.-R."/>
        </authorList>
    </citation>
    <scope>NUCLEOTIDE SEQUENCE [LARGE SCALE GENOMIC DNA]</scope>
    <source>
        <strain evidence="2 3">KCTC13119</strain>
    </source>
</reference>
<organism evidence="2 3">
    <name type="scientific">Sporosarcina saromensis</name>
    <dbReference type="NCBI Taxonomy" id="359365"/>
    <lineage>
        <taxon>Bacteria</taxon>
        <taxon>Bacillati</taxon>
        <taxon>Bacillota</taxon>
        <taxon>Bacilli</taxon>
        <taxon>Bacillales</taxon>
        <taxon>Caryophanaceae</taxon>
        <taxon>Sporosarcina</taxon>
    </lineage>
</organism>
<dbReference type="EMBL" id="JAUBDI010000006">
    <property type="protein sequence ID" value="MDW0113171.1"/>
    <property type="molecule type" value="Genomic_DNA"/>
</dbReference>
<feature type="transmembrane region" description="Helical" evidence="1">
    <location>
        <begin position="74"/>
        <end position="94"/>
    </location>
</feature>
<feature type="transmembrane region" description="Helical" evidence="1">
    <location>
        <begin position="100"/>
        <end position="124"/>
    </location>
</feature>
<proteinExistence type="predicted"/>
<evidence type="ECO:0000313" key="2">
    <source>
        <dbReference type="EMBL" id="MDW0113171.1"/>
    </source>
</evidence>
<accession>A0ABU4G8C8</accession>
<evidence type="ECO:0000313" key="3">
    <source>
        <dbReference type="Proteomes" id="UP001282284"/>
    </source>
</evidence>
<evidence type="ECO:0000256" key="1">
    <source>
        <dbReference type="SAM" id="Phobius"/>
    </source>
</evidence>
<keyword evidence="3" id="KW-1185">Reference proteome</keyword>
<keyword evidence="1" id="KW-1133">Transmembrane helix</keyword>
<feature type="transmembrane region" description="Helical" evidence="1">
    <location>
        <begin position="9"/>
        <end position="33"/>
    </location>
</feature>
<comment type="caution">
    <text evidence="2">The sequence shown here is derived from an EMBL/GenBank/DDBJ whole genome shotgun (WGS) entry which is preliminary data.</text>
</comment>
<keyword evidence="1" id="KW-0812">Transmembrane</keyword>
<dbReference type="RefSeq" id="WP_317943353.1">
    <property type="nucleotide sequence ID" value="NZ_JAUBDI010000006.1"/>
</dbReference>
<protein>
    <submittedName>
        <fullName evidence="2">Uncharacterized protein</fullName>
    </submittedName>
</protein>
<sequence length="133" mass="15243">MMKTSIGNIVLFVISTWFAIFLFMFTVFFRLLITADIPIAYSEGEAKFYIVLLVLTTLMLLSMIVFSKNSIKPVTLTIGTIMLLFLVSVIRTYYTVDAEYIDVLIEWSFFVVFIVPTALGVVLMRRKRNLSTT</sequence>
<dbReference type="Proteomes" id="UP001282284">
    <property type="component" value="Unassembled WGS sequence"/>
</dbReference>